<dbReference type="Ensembl" id="ENSSPAT00000013515.1">
    <property type="protein sequence ID" value="ENSSPAP00000013290.1"/>
    <property type="gene ID" value="ENSSPAG00000010085.1"/>
</dbReference>
<reference evidence="2" key="1">
    <citation type="submission" date="2023-09" db="UniProtKB">
        <authorList>
            <consortium name="Ensembl"/>
        </authorList>
    </citation>
    <scope>IDENTIFICATION</scope>
</reference>
<organism evidence="2">
    <name type="scientific">Stegastes partitus</name>
    <name type="common">bicolor damselfish</name>
    <dbReference type="NCBI Taxonomy" id="144197"/>
    <lineage>
        <taxon>Eukaryota</taxon>
        <taxon>Metazoa</taxon>
        <taxon>Chordata</taxon>
        <taxon>Craniata</taxon>
        <taxon>Vertebrata</taxon>
        <taxon>Euteleostomi</taxon>
        <taxon>Actinopterygii</taxon>
        <taxon>Neopterygii</taxon>
        <taxon>Teleostei</taxon>
        <taxon>Neoteleostei</taxon>
        <taxon>Acanthomorphata</taxon>
        <taxon>Ovalentaria</taxon>
        <taxon>Pomacentridae</taxon>
        <taxon>Stegastes</taxon>
    </lineage>
</organism>
<feature type="compositionally biased region" description="Basic and acidic residues" evidence="1">
    <location>
        <begin position="1"/>
        <end position="14"/>
    </location>
</feature>
<dbReference type="GO" id="GO:0005737">
    <property type="term" value="C:cytoplasm"/>
    <property type="evidence" value="ECO:0007669"/>
    <property type="project" value="TreeGrafter"/>
</dbReference>
<dbReference type="PANTHER" id="PTHR12117:SF0">
    <property type="entry name" value="PROLYL 3-HYDROXYLASE OGFOD1"/>
    <property type="match status" value="1"/>
</dbReference>
<evidence type="ECO:0000313" key="2">
    <source>
        <dbReference type="Ensembl" id="ENSSPAP00000013290.1"/>
    </source>
</evidence>
<dbReference type="PANTHER" id="PTHR12117">
    <property type="entry name" value="HISTONE ACETYLTRANSFERASE COMPLEX"/>
    <property type="match status" value="1"/>
</dbReference>
<proteinExistence type="predicted"/>
<dbReference type="InterPro" id="IPR051842">
    <property type="entry name" value="uS12_prolyl_hydroxylase"/>
</dbReference>
<sequence>MSSKRAQDESGGSEKKRKKKKSCEEAALSSCVEEKQLQGAVKEAWRRDLELDCHPFPHCIIKNFLSSETFVENLQRELLGLNFHEKSNDLYKFKQMPYVYANLSVVLGFSWIRTGL</sequence>
<dbReference type="AlphaFoldDB" id="A0A3B4ZY81"/>
<dbReference type="Gene3D" id="2.60.120.620">
    <property type="entry name" value="q2cbj1_9rhob like domain"/>
    <property type="match status" value="1"/>
</dbReference>
<accession>A0A3B4ZY81</accession>
<dbReference type="GO" id="GO:0006449">
    <property type="term" value="P:regulation of translational termination"/>
    <property type="evidence" value="ECO:0007669"/>
    <property type="project" value="TreeGrafter"/>
</dbReference>
<dbReference type="STRING" id="144197.ENSSPAP00000013290"/>
<feature type="region of interest" description="Disordered" evidence="1">
    <location>
        <begin position="1"/>
        <end position="23"/>
    </location>
</feature>
<protein>
    <submittedName>
        <fullName evidence="2">Uncharacterized protein</fullName>
    </submittedName>
</protein>
<dbReference type="GO" id="GO:0031543">
    <property type="term" value="F:peptidyl-proline dioxygenase activity"/>
    <property type="evidence" value="ECO:0007669"/>
    <property type="project" value="TreeGrafter"/>
</dbReference>
<evidence type="ECO:0000256" key="1">
    <source>
        <dbReference type="SAM" id="MobiDB-lite"/>
    </source>
</evidence>
<name>A0A3B4ZY81_9TELE</name>
<dbReference type="GeneTree" id="ENSGT00940000175841"/>